<dbReference type="GeneID" id="5126375"/>
<proteinExistence type="predicted"/>
<evidence type="ECO:0000313" key="2">
    <source>
        <dbReference type="EMBL" id="EDK39418.2"/>
    </source>
</evidence>
<dbReference type="OrthoDB" id="203678at2759"/>
<dbReference type="AlphaFoldDB" id="A5DJR5"/>
<dbReference type="HOGENOM" id="CLU_062460_0_0_1"/>
<keyword evidence="3" id="KW-1185">Reference proteome</keyword>
<dbReference type="Proteomes" id="UP000001997">
    <property type="component" value="Unassembled WGS sequence"/>
</dbReference>
<name>A5DJR5_PICGU</name>
<protein>
    <recommendedName>
        <fullName evidence="4">Vacuolar protein sorting-associated protein 51 homolog</fullName>
    </recommendedName>
</protein>
<evidence type="ECO:0000313" key="3">
    <source>
        <dbReference type="Proteomes" id="UP000001997"/>
    </source>
</evidence>
<feature type="compositionally biased region" description="Basic and acidic residues" evidence="1">
    <location>
        <begin position="48"/>
        <end position="62"/>
    </location>
</feature>
<reference evidence="2 3" key="1">
    <citation type="journal article" date="2009" name="Nature">
        <title>Evolution of pathogenicity and sexual reproduction in eight Candida genomes.</title>
        <authorList>
            <person name="Butler G."/>
            <person name="Rasmussen M.D."/>
            <person name="Lin M.F."/>
            <person name="Santos M.A."/>
            <person name="Sakthikumar S."/>
            <person name="Munro C.A."/>
            <person name="Rheinbay E."/>
            <person name="Grabherr M."/>
            <person name="Forche A."/>
            <person name="Reedy J.L."/>
            <person name="Agrafioti I."/>
            <person name="Arnaud M.B."/>
            <person name="Bates S."/>
            <person name="Brown A.J."/>
            <person name="Brunke S."/>
            <person name="Costanzo M.C."/>
            <person name="Fitzpatrick D.A."/>
            <person name="de Groot P.W."/>
            <person name="Harris D."/>
            <person name="Hoyer L.L."/>
            <person name="Hube B."/>
            <person name="Klis F.M."/>
            <person name="Kodira C."/>
            <person name="Lennard N."/>
            <person name="Logue M.E."/>
            <person name="Martin R."/>
            <person name="Neiman A.M."/>
            <person name="Nikolaou E."/>
            <person name="Quail M.A."/>
            <person name="Quinn J."/>
            <person name="Santos M.C."/>
            <person name="Schmitzberger F.F."/>
            <person name="Sherlock G."/>
            <person name="Shah P."/>
            <person name="Silverstein K.A."/>
            <person name="Skrzypek M.S."/>
            <person name="Soll D."/>
            <person name="Staggs R."/>
            <person name="Stansfield I."/>
            <person name="Stumpf M.P."/>
            <person name="Sudbery P.E."/>
            <person name="Srikantha T."/>
            <person name="Zeng Q."/>
            <person name="Berman J."/>
            <person name="Berriman M."/>
            <person name="Heitman J."/>
            <person name="Gow N.A."/>
            <person name="Lorenz M.C."/>
            <person name="Birren B.W."/>
            <person name="Kellis M."/>
            <person name="Cuomo C.A."/>
        </authorList>
    </citation>
    <scope>NUCLEOTIDE SEQUENCE [LARGE SCALE GENOMIC DNA]</scope>
    <source>
        <strain evidence="3">ATCC 6260 / CBS 566 / DSM 6381 / JCM 1539 / NBRC 10279 / NRRL Y-324</strain>
    </source>
</reference>
<evidence type="ECO:0008006" key="4">
    <source>
        <dbReference type="Google" id="ProtNLM"/>
    </source>
</evidence>
<dbReference type="VEuPathDB" id="FungiDB:PGUG_03516"/>
<evidence type="ECO:0000256" key="1">
    <source>
        <dbReference type="SAM" id="MobiDB-lite"/>
    </source>
</evidence>
<dbReference type="KEGG" id="pgu:PGUG_03516"/>
<feature type="compositionally biased region" description="Basic and acidic residues" evidence="1">
    <location>
        <begin position="71"/>
        <end position="80"/>
    </location>
</feature>
<dbReference type="RefSeq" id="XP_001484135.2">
    <property type="nucleotide sequence ID" value="XM_001484085.1"/>
</dbReference>
<dbReference type="STRING" id="294746.A5DJR5"/>
<feature type="compositionally biased region" description="Basic residues" evidence="1">
    <location>
        <begin position="32"/>
        <end position="41"/>
    </location>
</feature>
<feature type="region of interest" description="Disordered" evidence="1">
    <location>
        <begin position="1"/>
        <end position="87"/>
    </location>
</feature>
<dbReference type="eggNOG" id="ENOG502SDB2">
    <property type="taxonomic scope" value="Eukaryota"/>
</dbReference>
<accession>A5DJR5</accession>
<sequence length="285" mass="31578">MDNSELSYKKPSKQGKGEDVGSEPLAESSRVPSRKVSSRRRALQDFYKISEDDQKQKSEKSPEIGANEPEQTSHHLRETESTGETDSVASVDFEDAESIKQFLQSASINDLLKVRNGVSGKLLSQESTKKSIIYDNYYELIKLRQILDGVSKSSIVNTTQSTQSPLDDLTNLSSRKEASESVKSVEQILGDLKNFINKESKTFHADFNSVVSNITSEHHRSDSTASIVAIPEKEGTPDFDSAQLTAEISGILNPAHAKNKDYIKSLIESVNPDNVLLQQDIKDLE</sequence>
<dbReference type="EMBL" id="CH408158">
    <property type="protein sequence ID" value="EDK39418.2"/>
    <property type="molecule type" value="Genomic_DNA"/>
</dbReference>
<dbReference type="InParanoid" id="A5DJR5"/>
<gene>
    <name evidence="2" type="ORF">PGUG_03516</name>
</gene>
<dbReference type="OMA" id="YKLNHED"/>
<organism evidence="2 3">
    <name type="scientific">Meyerozyma guilliermondii (strain ATCC 6260 / CBS 566 / DSM 6381 / JCM 1539 / NBRC 10279 / NRRL Y-324)</name>
    <name type="common">Yeast</name>
    <name type="synonym">Candida guilliermondii</name>
    <dbReference type="NCBI Taxonomy" id="294746"/>
    <lineage>
        <taxon>Eukaryota</taxon>
        <taxon>Fungi</taxon>
        <taxon>Dikarya</taxon>
        <taxon>Ascomycota</taxon>
        <taxon>Saccharomycotina</taxon>
        <taxon>Pichiomycetes</taxon>
        <taxon>Debaryomycetaceae</taxon>
        <taxon>Meyerozyma</taxon>
    </lineage>
</organism>